<keyword evidence="5" id="KW-0539">Nucleus</keyword>
<evidence type="ECO:0000259" key="8">
    <source>
        <dbReference type="Pfam" id="PF18137"/>
    </source>
</evidence>
<dbReference type="OrthoDB" id="10265211at2759"/>
<dbReference type="InterPro" id="IPR020795">
    <property type="entry name" value="ORC3"/>
</dbReference>
<feature type="domain" description="Origin recognition complex subunit 3 winged helix C-terminal" evidence="8">
    <location>
        <begin position="567"/>
        <end position="715"/>
    </location>
</feature>
<dbReference type="HOGENOM" id="CLU_010669_1_0_1"/>
<dbReference type="PANTHER" id="PTHR12748:SF0">
    <property type="entry name" value="ORIGIN RECOGNITION COMPLEX SUBUNIT 3"/>
    <property type="match status" value="1"/>
</dbReference>
<name>F8PSI4_SERL3</name>
<dbReference type="OMA" id="YCLMEHY"/>
<dbReference type="GO" id="GO:0005656">
    <property type="term" value="C:nuclear pre-replicative complex"/>
    <property type="evidence" value="ECO:0007669"/>
    <property type="project" value="TreeGrafter"/>
</dbReference>
<comment type="similarity">
    <text evidence="2">Belongs to the ORC3 family.</text>
</comment>
<dbReference type="AlphaFoldDB" id="F8PSI4"/>
<evidence type="ECO:0000256" key="1">
    <source>
        <dbReference type="ARBA" id="ARBA00004123"/>
    </source>
</evidence>
<proteinExistence type="inferred from homology"/>
<dbReference type="Proteomes" id="UP000008063">
    <property type="component" value="Unassembled WGS sequence"/>
</dbReference>
<accession>F8PSI4</accession>
<dbReference type="GO" id="GO:0003688">
    <property type="term" value="F:DNA replication origin binding"/>
    <property type="evidence" value="ECO:0007669"/>
    <property type="project" value="TreeGrafter"/>
</dbReference>
<comment type="subcellular location">
    <subcellularLocation>
        <location evidence="1">Nucleus</location>
    </subcellularLocation>
</comment>
<protein>
    <submittedName>
        <fullName evidence="9">Uncharacterized protein</fullName>
    </submittedName>
</protein>
<dbReference type="Pfam" id="PF07034">
    <property type="entry name" value="ORC3_N"/>
    <property type="match status" value="1"/>
</dbReference>
<evidence type="ECO:0000256" key="3">
    <source>
        <dbReference type="ARBA" id="ARBA00022705"/>
    </source>
</evidence>
<dbReference type="GO" id="GO:0006270">
    <property type="term" value="P:DNA replication initiation"/>
    <property type="evidence" value="ECO:0007669"/>
    <property type="project" value="TreeGrafter"/>
</dbReference>
<evidence type="ECO:0000313" key="9">
    <source>
        <dbReference type="EMBL" id="EGO01314.1"/>
    </source>
</evidence>
<dbReference type="GO" id="GO:0031261">
    <property type="term" value="C:DNA replication preinitiation complex"/>
    <property type="evidence" value="ECO:0007669"/>
    <property type="project" value="TreeGrafter"/>
</dbReference>
<dbReference type="Pfam" id="PF18137">
    <property type="entry name" value="WHD_ORC"/>
    <property type="match status" value="1"/>
</dbReference>
<dbReference type="InterPro" id="IPR040855">
    <property type="entry name" value="ORC_WH_C"/>
</dbReference>
<evidence type="ECO:0000256" key="5">
    <source>
        <dbReference type="ARBA" id="ARBA00023242"/>
    </source>
</evidence>
<evidence type="ECO:0000256" key="4">
    <source>
        <dbReference type="ARBA" id="ARBA00023125"/>
    </source>
</evidence>
<dbReference type="PANTHER" id="PTHR12748">
    <property type="entry name" value="ORIGIN RECOGNITION COMPLEX SUBUNIT 3"/>
    <property type="match status" value="1"/>
</dbReference>
<dbReference type="InterPro" id="IPR045667">
    <property type="entry name" value="ORC3_N"/>
</dbReference>
<keyword evidence="4" id="KW-0238">DNA-binding</keyword>
<dbReference type="STRING" id="936435.F8PSI4"/>
<dbReference type="InParanoid" id="F8PSI4"/>
<dbReference type="CDD" id="cd20704">
    <property type="entry name" value="Orc3"/>
    <property type="match status" value="1"/>
</dbReference>
<reference evidence="10" key="1">
    <citation type="journal article" date="2011" name="Science">
        <title>The plant cell wall-decomposing machinery underlies the functional diversity of forest fungi.</title>
        <authorList>
            <person name="Eastwood D.C."/>
            <person name="Floudas D."/>
            <person name="Binder M."/>
            <person name="Majcherczyk A."/>
            <person name="Schneider P."/>
            <person name="Aerts A."/>
            <person name="Asiegbu F.O."/>
            <person name="Baker S.E."/>
            <person name="Barry K."/>
            <person name="Bendiksby M."/>
            <person name="Blumentritt M."/>
            <person name="Coutinho P.M."/>
            <person name="Cullen D."/>
            <person name="de Vries R.P."/>
            <person name="Gathman A."/>
            <person name="Goodell B."/>
            <person name="Henrissat B."/>
            <person name="Ihrmark K."/>
            <person name="Kauserud H."/>
            <person name="Kohler A."/>
            <person name="LaButti K."/>
            <person name="Lapidus A."/>
            <person name="Lavin J.L."/>
            <person name="Lee Y.-H."/>
            <person name="Lindquist E."/>
            <person name="Lilly W."/>
            <person name="Lucas S."/>
            <person name="Morin E."/>
            <person name="Murat C."/>
            <person name="Oguiza J.A."/>
            <person name="Park J."/>
            <person name="Pisabarro A.G."/>
            <person name="Riley R."/>
            <person name="Rosling A."/>
            <person name="Salamov A."/>
            <person name="Schmidt O."/>
            <person name="Schmutz J."/>
            <person name="Skrede I."/>
            <person name="Stenlid J."/>
            <person name="Wiebenga A."/>
            <person name="Xie X."/>
            <person name="Kuees U."/>
            <person name="Hibbett D.S."/>
            <person name="Hoffmeister D."/>
            <person name="Hoegberg N."/>
            <person name="Martin F."/>
            <person name="Grigoriev I.V."/>
            <person name="Watkinson S.C."/>
        </authorList>
    </citation>
    <scope>NUCLEOTIDE SEQUENCE [LARGE SCALE GENOMIC DNA]</scope>
    <source>
        <strain evidence="10">strain S7.3</strain>
    </source>
</reference>
<organism evidence="10">
    <name type="scientific">Serpula lacrymans var. lacrymans (strain S7.3)</name>
    <name type="common">Dry rot fungus</name>
    <dbReference type="NCBI Taxonomy" id="936435"/>
    <lineage>
        <taxon>Eukaryota</taxon>
        <taxon>Fungi</taxon>
        <taxon>Dikarya</taxon>
        <taxon>Basidiomycota</taxon>
        <taxon>Agaricomycotina</taxon>
        <taxon>Agaricomycetes</taxon>
        <taxon>Agaricomycetidae</taxon>
        <taxon>Boletales</taxon>
        <taxon>Coniophorineae</taxon>
        <taxon>Serpulaceae</taxon>
        <taxon>Serpula</taxon>
    </lineage>
</organism>
<evidence type="ECO:0000256" key="6">
    <source>
        <dbReference type="SAM" id="MobiDB-lite"/>
    </source>
</evidence>
<sequence length="721" mass="81673">MTIVNLDDVKQTVVCIPYADPEGEDEDVDKIATYQLFQHRDLPDGYQLRLNAYRVAWSKCLSRIQEIIHTLHTPVIDNVVELVKSAYSDTLPGLPYYELPVITVTASTLGSTLLEQITSRLEGDSSVDGLFETLNETYVTHLFPTDCSTIMSAMKSLVAGFLTRPLNNENVKRKVGTSLAAFDIKLLQAWYDAISESHGETFSTDDPVQLVVVLHDFEQLEPTVVQDIFEICSLHIPALPLVFILSLSSPSSPSFLHSTYPRSCLSLLHVRNCDSPPAEDALHEILMKTFFDVDFEPDVMIGPSSIDFLVELFTRHNTSLDSVASILQLTHMKHFEEPLSVFAIQSPFTTIEEATMTLHHPSSAFLESILARMQCPDEISLINHVDRWRDESVSSLLESIDTAHLNFRKRARLMRVAFQLYRSIQQFLLRQGHKTAQGERNLPEMMCAAMKGTLVREGKYLSMMVKKLPSSILLALLEELEDFLQSIPEDIRLDEEDIRSQNDTAIEALRASDISPEDASKVADLFGDWLTSYFQRRLVSLDETTLWDIWYTGSTPFPSELINPSVRATIFSGLLYPQDYLTLESANGLNKTHLADLSELSDTSILFSGYLESGKMINVYDWFESFSATVENQKSRVKRPLPTPTTRRPPSTPSKGKSRHRQTTNDVVEELVEPTEEEWKMEVQARFVRALHELDYLGFIKHTGRKADHVMKTVFEPPEPE</sequence>
<dbReference type="GO" id="GO:0005664">
    <property type="term" value="C:nuclear origin of replication recognition complex"/>
    <property type="evidence" value="ECO:0007669"/>
    <property type="project" value="InterPro"/>
</dbReference>
<dbReference type="FunCoup" id="F8PSI4">
    <property type="interactions" value="339"/>
</dbReference>
<feature type="region of interest" description="Disordered" evidence="6">
    <location>
        <begin position="634"/>
        <end position="665"/>
    </location>
</feature>
<dbReference type="eggNOG" id="KOG2538">
    <property type="taxonomic scope" value="Eukaryota"/>
</dbReference>
<gene>
    <name evidence="9" type="ORF">SERLA73DRAFT_106001</name>
</gene>
<evidence type="ECO:0000256" key="2">
    <source>
        <dbReference type="ARBA" id="ARBA00010977"/>
    </source>
</evidence>
<feature type="domain" description="Origin recognition complex subunit 3 N-terminal" evidence="7">
    <location>
        <begin position="30"/>
        <end position="342"/>
    </location>
</feature>
<evidence type="ECO:0000313" key="10">
    <source>
        <dbReference type="Proteomes" id="UP000008063"/>
    </source>
</evidence>
<keyword evidence="10" id="KW-1185">Reference proteome</keyword>
<dbReference type="EMBL" id="GL945478">
    <property type="protein sequence ID" value="EGO01314.1"/>
    <property type="molecule type" value="Genomic_DNA"/>
</dbReference>
<keyword evidence="3" id="KW-0235">DNA replication</keyword>
<evidence type="ECO:0000259" key="7">
    <source>
        <dbReference type="Pfam" id="PF07034"/>
    </source>
</evidence>